<feature type="compositionally biased region" description="Low complexity" evidence="1">
    <location>
        <begin position="42"/>
        <end position="58"/>
    </location>
</feature>
<accession>A0A540LHL1</accession>
<feature type="region of interest" description="Disordered" evidence="1">
    <location>
        <begin position="42"/>
        <end position="62"/>
    </location>
</feature>
<name>A0A540LHL1_MALBA</name>
<dbReference type="AlphaFoldDB" id="A0A540LHL1"/>
<dbReference type="EMBL" id="VIEB01000582">
    <property type="protein sequence ID" value="TQD85958.1"/>
    <property type="molecule type" value="Genomic_DNA"/>
</dbReference>
<evidence type="ECO:0000313" key="3">
    <source>
        <dbReference type="Proteomes" id="UP000315295"/>
    </source>
</evidence>
<comment type="caution">
    <text evidence="2">The sequence shown here is derived from an EMBL/GenBank/DDBJ whole genome shotgun (WGS) entry which is preliminary data.</text>
</comment>
<evidence type="ECO:0000313" key="2">
    <source>
        <dbReference type="EMBL" id="TQD85958.1"/>
    </source>
</evidence>
<sequence>MGIDTKGYVGSLSIFHLTTMKPSQPHHCPPWICKTQETTNSSLLTSLAPPPSASSTALVPPQPDCTDPITTLTVKSHRPSPNTRVKKIQKATSFECECNSSESVTESRGPCRVRV</sequence>
<protein>
    <submittedName>
        <fullName evidence="2">Uncharacterized protein</fullName>
    </submittedName>
</protein>
<reference evidence="2 3" key="1">
    <citation type="journal article" date="2019" name="G3 (Bethesda)">
        <title>Sequencing of a Wild Apple (Malus baccata) Genome Unravels the Differences Between Cultivated and Wild Apple Species Regarding Disease Resistance and Cold Tolerance.</title>
        <authorList>
            <person name="Chen X."/>
        </authorList>
    </citation>
    <scope>NUCLEOTIDE SEQUENCE [LARGE SCALE GENOMIC DNA]</scope>
    <source>
        <strain evidence="3">cv. Shandingzi</strain>
        <tissue evidence="2">Leaves</tissue>
    </source>
</reference>
<organism evidence="2 3">
    <name type="scientific">Malus baccata</name>
    <name type="common">Siberian crab apple</name>
    <name type="synonym">Pyrus baccata</name>
    <dbReference type="NCBI Taxonomy" id="106549"/>
    <lineage>
        <taxon>Eukaryota</taxon>
        <taxon>Viridiplantae</taxon>
        <taxon>Streptophyta</taxon>
        <taxon>Embryophyta</taxon>
        <taxon>Tracheophyta</taxon>
        <taxon>Spermatophyta</taxon>
        <taxon>Magnoliopsida</taxon>
        <taxon>eudicotyledons</taxon>
        <taxon>Gunneridae</taxon>
        <taxon>Pentapetalae</taxon>
        <taxon>rosids</taxon>
        <taxon>fabids</taxon>
        <taxon>Rosales</taxon>
        <taxon>Rosaceae</taxon>
        <taxon>Amygdaloideae</taxon>
        <taxon>Maleae</taxon>
        <taxon>Malus</taxon>
    </lineage>
</organism>
<dbReference type="Proteomes" id="UP000315295">
    <property type="component" value="Unassembled WGS sequence"/>
</dbReference>
<keyword evidence="3" id="KW-1185">Reference proteome</keyword>
<proteinExistence type="predicted"/>
<gene>
    <name evidence="2" type="ORF">C1H46_028504</name>
</gene>
<evidence type="ECO:0000256" key="1">
    <source>
        <dbReference type="SAM" id="MobiDB-lite"/>
    </source>
</evidence>